<dbReference type="EMBL" id="AWXU01000017">
    <property type="protein sequence ID" value="KFN50621.1"/>
    <property type="molecule type" value="Genomic_DNA"/>
</dbReference>
<accession>A0A091BFV4</accession>
<dbReference type="RefSeq" id="WP_043797227.1">
    <property type="nucleotide sequence ID" value="NZ_AWXU01000017.1"/>
</dbReference>
<protein>
    <submittedName>
        <fullName evidence="1">Uncharacterized protein</fullName>
    </submittedName>
</protein>
<dbReference type="AlphaFoldDB" id="A0A091BFV4"/>
<dbReference type="OrthoDB" id="5974149at2"/>
<name>A0A091BFV4_9GAMM</name>
<organism evidence="1 2">
    <name type="scientific">Arenimonas composti TR7-09 = DSM 18010</name>
    <dbReference type="NCBI Taxonomy" id="1121013"/>
    <lineage>
        <taxon>Bacteria</taxon>
        <taxon>Pseudomonadati</taxon>
        <taxon>Pseudomonadota</taxon>
        <taxon>Gammaproteobacteria</taxon>
        <taxon>Lysobacterales</taxon>
        <taxon>Lysobacteraceae</taxon>
        <taxon>Arenimonas</taxon>
    </lineage>
</organism>
<comment type="caution">
    <text evidence="1">The sequence shown here is derived from an EMBL/GenBank/DDBJ whole genome shotgun (WGS) entry which is preliminary data.</text>
</comment>
<proteinExistence type="predicted"/>
<dbReference type="Proteomes" id="UP000029391">
    <property type="component" value="Unassembled WGS sequence"/>
</dbReference>
<evidence type="ECO:0000313" key="1">
    <source>
        <dbReference type="EMBL" id="KFN50621.1"/>
    </source>
</evidence>
<dbReference type="STRING" id="1121013.GCA_000426365_02226"/>
<reference evidence="1 2" key="1">
    <citation type="submission" date="2013-09" db="EMBL/GenBank/DDBJ databases">
        <title>Genome sequencing of Arenimonas composti.</title>
        <authorList>
            <person name="Chen F."/>
            <person name="Wang G."/>
        </authorList>
    </citation>
    <scope>NUCLEOTIDE SEQUENCE [LARGE SCALE GENOMIC DNA]</scope>
    <source>
        <strain evidence="1 2">TR7-09</strain>
    </source>
</reference>
<sequence length="163" mass="17642">MPTLRRTPRGSLILPLPFALFPSLPETLALPEGRFSRKDELHLTVLSQREATAVAEALPVSAWPARLAAHDWRVTPTARRFLLRDQEDGRIVHTVIAEVVCAALNACRRDFAEASGAGLPDTLPHVTLFVDGTAKGIGLVSIGDFTAKCVRVVDPAGTRSISR</sequence>
<evidence type="ECO:0000313" key="2">
    <source>
        <dbReference type="Proteomes" id="UP000029391"/>
    </source>
</evidence>
<gene>
    <name evidence="1" type="ORF">P873_05530</name>
</gene>
<keyword evidence="2" id="KW-1185">Reference proteome</keyword>